<dbReference type="GO" id="GO:0004555">
    <property type="term" value="F:alpha,alpha-trehalase activity"/>
    <property type="evidence" value="ECO:0007669"/>
    <property type="project" value="InterPro"/>
</dbReference>
<dbReference type="AlphaFoldDB" id="A0A0S2K717"/>
<dbReference type="STRING" id="161398.PP2015_3535"/>
<dbReference type="InterPro" id="IPR001661">
    <property type="entry name" value="Glyco_hydro_37"/>
</dbReference>
<protein>
    <submittedName>
        <fullName evidence="3">Alpha,alpha-trehalase</fullName>
    </submittedName>
</protein>
<sequence length="511" mass="58757">MKSFCNESVAFFQSELFQRVQLAAIFKDSKTFADAKPKTSYADTLARYTTQKDCTTFDLVEFVSTHFELEHVRELSASQKTSDIKEHIERLWDILQKPADTQVESSLIALENPYIVPGGRFQEIYYWDSYFTAAGLIHSGKIDIVESMLNNMVSLLKRVGTIPNGNRSYYATRSQPPVMSLLVMLLAEQKADRNDFIRQYIDAIESEYQFWMQGADTLNGENTQTLRVVKMPDGSLLNRYWDNAATPRPESYREDYEMALTLPEEQRSDFYRNIRAACESGWDFSSRWLANPNDLMSVKTTAIVPVDLNCLMLQLETNLAHCFEITGNEKKQNDYITRAEQRKHAINQYLWCDEKQFYFDYDHIENKRSEVESLAASVALFAEVASEQQTQAVANKLERAFLKSGGLVTTLSETKQQWDAPNGWAPLQWFSVQGLMNYQHNSLAIKIMQHWTQSVETIFAQTGKLMEKYNVCQVVDIASGGEYEVQEGFGWTNGVTLDFYHRLQNIAEDPK</sequence>
<name>A0A0S2K717_9GAMM</name>
<dbReference type="GO" id="GO:0005993">
    <property type="term" value="P:trehalose catabolic process"/>
    <property type="evidence" value="ECO:0007669"/>
    <property type="project" value="TreeGrafter"/>
</dbReference>
<reference evidence="3 4" key="1">
    <citation type="submission" date="2015-11" db="EMBL/GenBank/DDBJ databases">
        <authorList>
            <person name="Zhang Y."/>
            <person name="Guo Z."/>
        </authorList>
    </citation>
    <scope>NUCLEOTIDE SEQUENCE [LARGE SCALE GENOMIC DNA]</scope>
    <source>
        <strain evidence="3 4">KCTC 12086</strain>
    </source>
</reference>
<dbReference type="PANTHER" id="PTHR23403">
    <property type="entry name" value="TREHALASE"/>
    <property type="match status" value="1"/>
</dbReference>
<keyword evidence="2" id="KW-0326">Glycosidase</keyword>
<dbReference type="Gene3D" id="1.50.10.10">
    <property type="match status" value="1"/>
</dbReference>
<dbReference type="KEGG" id="pphe:PP2015_3535"/>
<dbReference type="PRINTS" id="PR00744">
    <property type="entry name" value="GLHYDRLASE37"/>
</dbReference>
<accession>A0A0S2K717</accession>
<dbReference type="OrthoDB" id="9811281at2"/>
<keyword evidence="1" id="KW-0378">Hydrolase</keyword>
<evidence type="ECO:0000256" key="1">
    <source>
        <dbReference type="ARBA" id="ARBA00022801"/>
    </source>
</evidence>
<organism evidence="3 4">
    <name type="scientific">Pseudoalteromonas phenolica</name>
    <dbReference type="NCBI Taxonomy" id="161398"/>
    <lineage>
        <taxon>Bacteria</taxon>
        <taxon>Pseudomonadati</taxon>
        <taxon>Pseudomonadota</taxon>
        <taxon>Gammaproteobacteria</taxon>
        <taxon>Alteromonadales</taxon>
        <taxon>Pseudoalteromonadaceae</taxon>
        <taxon>Pseudoalteromonas</taxon>
    </lineage>
</organism>
<dbReference type="PROSITE" id="PS00928">
    <property type="entry name" value="TREHALASE_2"/>
    <property type="match status" value="1"/>
</dbReference>
<dbReference type="EMBL" id="CP013188">
    <property type="protein sequence ID" value="ALO44009.1"/>
    <property type="molecule type" value="Genomic_DNA"/>
</dbReference>
<dbReference type="Pfam" id="PF01204">
    <property type="entry name" value="Trehalase"/>
    <property type="match status" value="1"/>
</dbReference>
<dbReference type="NCBIfam" id="NF009773">
    <property type="entry name" value="PRK13270.1"/>
    <property type="match status" value="1"/>
</dbReference>
<proteinExistence type="predicted"/>
<gene>
    <name evidence="3" type="ORF">PP2015_3535</name>
</gene>
<dbReference type="InterPro" id="IPR018232">
    <property type="entry name" value="Glyco_hydro_37_CS"/>
</dbReference>
<dbReference type="PROSITE" id="PS00927">
    <property type="entry name" value="TREHALASE_1"/>
    <property type="match status" value="1"/>
</dbReference>
<dbReference type="Proteomes" id="UP000061457">
    <property type="component" value="Chromosome II"/>
</dbReference>
<evidence type="ECO:0000313" key="3">
    <source>
        <dbReference type="EMBL" id="ALO44009.1"/>
    </source>
</evidence>
<dbReference type="RefSeq" id="WP_058031896.1">
    <property type="nucleotide sequence ID" value="NZ_CP013188.1"/>
</dbReference>
<dbReference type="PATRIC" id="fig|161398.10.peg.3604"/>
<evidence type="ECO:0000256" key="2">
    <source>
        <dbReference type="ARBA" id="ARBA00023295"/>
    </source>
</evidence>
<dbReference type="SUPFAM" id="SSF48208">
    <property type="entry name" value="Six-hairpin glycosidases"/>
    <property type="match status" value="1"/>
</dbReference>
<evidence type="ECO:0000313" key="4">
    <source>
        <dbReference type="Proteomes" id="UP000061457"/>
    </source>
</evidence>
<dbReference type="PANTHER" id="PTHR23403:SF1">
    <property type="entry name" value="TREHALASE"/>
    <property type="match status" value="1"/>
</dbReference>
<dbReference type="InterPro" id="IPR012341">
    <property type="entry name" value="6hp_glycosidase-like_sf"/>
</dbReference>
<keyword evidence="4" id="KW-1185">Reference proteome</keyword>
<dbReference type="InterPro" id="IPR008928">
    <property type="entry name" value="6-hairpin_glycosidase_sf"/>
</dbReference>